<feature type="transmembrane region" description="Helical" evidence="8">
    <location>
        <begin position="497"/>
        <end position="519"/>
    </location>
</feature>
<keyword evidence="5" id="KW-0573">Peptidoglycan synthesis</keyword>
<evidence type="ECO:0000313" key="9">
    <source>
        <dbReference type="EMBL" id="MDO8107486.1"/>
    </source>
</evidence>
<evidence type="ECO:0000256" key="1">
    <source>
        <dbReference type="ARBA" id="ARBA00004651"/>
    </source>
</evidence>
<evidence type="ECO:0000256" key="6">
    <source>
        <dbReference type="ARBA" id="ARBA00022989"/>
    </source>
</evidence>
<keyword evidence="10" id="KW-1185">Reference proteome</keyword>
<gene>
    <name evidence="9" type="ORF">Q6348_09800</name>
</gene>
<evidence type="ECO:0000313" key="10">
    <source>
        <dbReference type="Proteomes" id="UP001232536"/>
    </source>
</evidence>
<feature type="transmembrane region" description="Helical" evidence="8">
    <location>
        <begin position="246"/>
        <end position="268"/>
    </location>
</feature>
<keyword evidence="6 8" id="KW-1133">Transmembrane helix</keyword>
<keyword evidence="2" id="KW-1003">Cell membrane</keyword>
<feature type="transmembrane region" description="Helical" evidence="8">
    <location>
        <begin position="134"/>
        <end position="155"/>
    </location>
</feature>
<feature type="transmembrane region" description="Helical" evidence="8">
    <location>
        <begin position="463"/>
        <end position="485"/>
    </location>
</feature>
<dbReference type="PANTHER" id="PTHR47019">
    <property type="entry name" value="LIPID II FLIPPASE MURJ"/>
    <property type="match status" value="1"/>
</dbReference>
<dbReference type="EMBL" id="JAUQYP010000001">
    <property type="protein sequence ID" value="MDO8107486.1"/>
    <property type="molecule type" value="Genomic_DNA"/>
</dbReference>
<evidence type="ECO:0000256" key="7">
    <source>
        <dbReference type="ARBA" id="ARBA00023136"/>
    </source>
</evidence>
<feature type="transmembrane region" description="Helical" evidence="8">
    <location>
        <begin position="329"/>
        <end position="355"/>
    </location>
</feature>
<reference evidence="9 10" key="1">
    <citation type="submission" date="2023-07" db="EMBL/GenBank/DDBJ databases">
        <title>Description of novel actinomycetes strains, isolated from tidal flat sediment.</title>
        <authorList>
            <person name="Lu C."/>
        </authorList>
    </citation>
    <scope>NUCLEOTIDE SEQUENCE [LARGE SCALE GENOMIC DNA]</scope>
    <source>
        <strain evidence="9 10">SYSU T00b441</strain>
    </source>
</reference>
<accession>A0ABT9DDJ8</accession>
<dbReference type="InterPro" id="IPR004268">
    <property type="entry name" value="MurJ"/>
</dbReference>
<proteinExistence type="predicted"/>
<protein>
    <submittedName>
        <fullName evidence="9">Lipid II flippase MurJ</fullName>
    </submittedName>
</protein>
<feature type="transmembrane region" description="Helical" evidence="8">
    <location>
        <begin position="204"/>
        <end position="225"/>
    </location>
</feature>
<evidence type="ECO:0000256" key="8">
    <source>
        <dbReference type="SAM" id="Phobius"/>
    </source>
</evidence>
<feature type="transmembrane region" description="Helical" evidence="8">
    <location>
        <begin position="61"/>
        <end position="81"/>
    </location>
</feature>
<evidence type="ECO:0000256" key="2">
    <source>
        <dbReference type="ARBA" id="ARBA00022475"/>
    </source>
</evidence>
<feature type="transmembrane region" description="Helical" evidence="8">
    <location>
        <begin position="428"/>
        <end position="451"/>
    </location>
</feature>
<feature type="transmembrane region" description="Helical" evidence="8">
    <location>
        <begin position="288"/>
        <end position="308"/>
    </location>
</feature>
<evidence type="ECO:0000256" key="3">
    <source>
        <dbReference type="ARBA" id="ARBA00022692"/>
    </source>
</evidence>
<feature type="transmembrane region" description="Helical" evidence="8">
    <location>
        <begin position="93"/>
        <end position="114"/>
    </location>
</feature>
<feature type="transmembrane region" description="Helical" evidence="8">
    <location>
        <begin position="162"/>
        <end position="184"/>
    </location>
</feature>
<keyword evidence="7 8" id="KW-0472">Membrane</keyword>
<dbReference type="Pfam" id="PF03023">
    <property type="entry name" value="MurJ"/>
    <property type="match status" value="1"/>
</dbReference>
<name>A0ABT9DDJ8_9CELL</name>
<dbReference type="Proteomes" id="UP001232536">
    <property type="component" value="Unassembled WGS sequence"/>
</dbReference>
<keyword evidence="3 8" id="KW-0812">Transmembrane</keyword>
<keyword evidence="4" id="KW-0133">Cell shape</keyword>
<dbReference type="InterPro" id="IPR051050">
    <property type="entry name" value="Lipid_II_flippase_MurJ/MviN"/>
</dbReference>
<dbReference type="PANTHER" id="PTHR47019:SF1">
    <property type="entry name" value="LIPID II FLIPPASE MURJ"/>
    <property type="match status" value="1"/>
</dbReference>
<comment type="subcellular location">
    <subcellularLocation>
        <location evidence="1">Cell membrane</location>
        <topology evidence="1">Multi-pass membrane protein</topology>
    </subcellularLocation>
</comment>
<evidence type="ECO:0000256" key="4">
    <source>
        <dbReference type="ARBA" id="ARBA00022960"/>
    </source>
</evidence>
<evidence type="ECO:0000256" key="5">
    <source>
        <dbReference type="ARBA" id="ARBA00022984"/>
    </source>
</evidence>
<sequence>MTAPRVAAGGLAGAAVLIAVVTVASRLTGFARSLVLAAAVGPNELGSAYTSANVVPNVLFEVAAGGALAGAVVPLLAAPLAQGIRRDVDHITSALLGWTLVVLVPLGGLMALLARPLAAFLVGGERDSILVAASFLRVFAVQVPLYGIAVVLFGVLQAHRRFAWPALAPLVNNLVVIGVLVVFGHMVPGPKDDPAAVASSALDLLAWGTTAGVAALAACVVVPAWRTGLRVRPTLRFGGVGARARVLMLAGLGAVVAQQLTVLVTVLVSNRWGGSGTFLIWQFLQQVYLLPYAVLAFPLITAAFPRLAERVAADDGPGFARLASGTTRGVALVSVAGAAVLVAAAPAVESVYAAIADGPVQGAGAGLAWMAPGLIGFAVSFHLSRTLYALHRGRSAGIAVGSGWAAVGLLALLSAAVLVGAVQDQARTLSVVGAATTAGMTLGALVAVAALRRAAGAEALVGLARTAGVSLAGGALGAWLGRVVAAHVLGAGGVLPGVLAAIAGGLVAVGVLAVGVLLADRGALAGLRSVRG</sequence>
<organism evidence="9 10">
    <name type="scientific">Actinotalea lenta</name>
    <dbReference type="NCBI Taxonomy" id="3064654"/>
    <lineage>
        <taxon>Bacteria</taxon>
        <taxon>Bacillati</taxon>
        <taxon>Actinomycetota</taxon>
        <taxon>Actinomycetes</taxon>
        <taxon>Micrococcales</taxon>
        <taxon>Cellulomonadaceae</taxon>
        <taxon>Actinotalea</taxon>
    </lineage>
</organism>
<dbReference type="PRINTS" id="PR01806">
    <property type="entry name" value="VIRFACTRMVIN"/>
</dbReference>
<comment type="caution">
    <text evidence="9">The sequence shown here is derived from an EMBL/GenBank/DDBJ whole genome shotgun (WGS) entry which is preliminary data.</text>
</comment>
<feature type="transmembrane region" description="Helical" evidence="8">
    <location>
        <begin position="367"/>
        <end position="384"/>
    </location>
</feature>
<dbReference type="RefSeq" id="WP_304601107.1">
    <property type="nucleotide sequence ID" value="NZ_JAUQYO010000001.1"/>
</dbReference>
<feature type="transmembrane region" description="Helical" evidence="8">
    <location>
        <begin position="396"/>
        <end position="422"/>
    </location>
</feature>